<dbReference type="InterPro" id="IPR004919">
    <property type="entry name" value="GmrSD_N"/>
</dbReference>
<keyword evidence="3" id="KW-1185">Reference proteome</keyword>
<dbReference type="AlphaFoldDB" id="A0A1H6UDT3"/>
<accession>A0A1H6UDT3</accession>
<evidence type="ECO:0000313" key="3">
    <source>
        <dbReference type="Proteomes" id="UP000199702"/>
    </source>
</evidence>
<dbReference type="STRING" id="402734.SAMN05660918_1875"/>
<dbReference type="OrthoDB" id="9798761at2"/>
<reference evidence="3" key="1">
    <citation type="submission" date="2016-10" db="EMBL/GenBank/DDBJ databases">
        <authorList>
            <person name="Varghese N."/>
            <person name="Submissions S."/>
        </authorList>
    </citation>
    <scope>NUCLEOTIDE SEQUENCE [LARGE SCALE GENOMIC DNA]</scope>
    <source>
        <strain evidence="3">DSM 17934</strain>
    </source>
</reference>
<evidence type="ECO:0000259" key="1">
    <source>
        <dbReference type="Pfam" id="PF03235"/>
    </source>
</evidence>
<feature type="domain" description="GmrSD restriction endonucleases N-terminal" evidence="1">
    <location>
        <begin position="22"/>
        <end position="231"/>
    </location>
</feature>
<organism evidence="2 3">
    <name type="scientific">Flavobacterium terrigena</name>
    <dbReference type="NCBI Taxonomy" id="402734"/>
    <lineage>
        <taxon>Bacteria</taxon>
        <taxon>Pseudomonadati</taxon>
        <taxon>Bacteroidota</taxon>
        <taxon>Flavobacteriia</taxon>
        <taxon>Flavobacteriales</taxon>
        <taxon>Flavobacteriaceae</taxon>
        <taxon>Flavobacterium</taxon>
    </lineage>
</organism>
<dbReference type="EMBL" id="FNYA01000004">
    <property type="protein sequence ID" value="SEI90481.1"/>
    <property type="molecule type" value="Genomic_DNA"/>
</dbReference>
<protein>
    <recommendedName>
        <fullName evidence="1">GmrSD restriction endonucleases N-terminal domain-containing protein</fullName>
    </recommendedName>
</protein>
<dbReference type="Pfam" id="PF03235">
    <property type="entry name" value="GmrSD_N"/>
    <property type="match status" value="1"/>
</dbReference>
<dbReference type="Proteomes" id="UP000199702">
    <property type="component" value="Unassembled WGS sequence"/>
</dbReference>
<dbReference type="PANTHER" id="PTHR37292:SF2">
    <property type="entry name" value="DUF262 DOMAIN-CONTAINING PROTEIN"/>
    <property type="match status" value="1"/>
</dbReference>
<sequence>MLNMDSNNKINVKPEIDRLINILDYVKKGRLVVPEFQRDYIWDKKQRIDLFDSIKRGFPIGSLLFWNPESNEYDYNNKIGPYTLKNSPNKYSYIIDGYQRITTLFSALINPEDESVQLQNKNNLQDYIVYYDLENQEFSQPTSKKIEPYYIPLYYLVDTFMFLSFSDNIKQFYDDETSTRYINRAKKLATILLDYSIAFVNINGGSIQDSVEIFSRINSKGSDMSPMWMLSALTYNDGFKFSEEIENLKLKLVTYGFEDLKTEIILQCVETATGKIYFDVKTESLAKRSDFKELCFKTFENILKAVDFLYYELNVLNYKLLPYNLQLIFITEFFKNKEQPSLEEKEALKKWFWQTSYSNYFSIYSLSKQRKAFVVFQEFSKGKISTPLFKANDEKFTVSEFPKTIYYGSVRSKTLALFMIKSLIEKSNYNIEDIKGFDDFYSLKPPLKDSEFMIPKLRGIDYSPSENNLSSYRKYRDYSFILLDDSVQNFDYYANFIDTKTLQKAEDLGRSRYYFIKREENDFVNSLNELEYESSFFDLGKYSIF</sequence>
<dbReference type="PANTHER" id="PTHR37292">
    <property type="entry name" value="VNG6097C"/>
    <property type="match status" value="1"/>
</dbReference>
<evidence type="ECO:0000313" key="2">
    <source>
        <dbReference type="EMBL" id="SEI90481.1"/>
    </source>
</evidence>
<proteinExistence type="predicted"/>
<gene>
    <name evidence="2" type="ORF">SAMN05660918_1875</name>
</gene>
<name>A0A1H6UDT3_9FLAO</name>